<reference evidence="2 3" key="1">
    <citation type="submission" date="2022-09" db="EMBL/GenBank/DDBJ databases">
        <authorList>
            <person name="Palmer J.M."/>
        </authorList>
    </citation>
    <scope>NUCLEOTIDE SEQUENCE [LARGE SCALE GENOMIC DNA]</scope>
    <source>
        <strain evidence="2 3">DSM 7382</strain>
    </source>
</reference>
<feature type="region of interest" description="Disordered" evidence="1">
    <location>
        <begin position="151"/>
        <end position="174"/>
    </location>
</feature>
<keyword evidence="3" id="KW-1185">Reference proteome</keyword>
<protein>
    <recommendedName>
        <fullName evidence="4">Clathrin light chain</fullName>
    </recommendedName>
</protein>
<proteinExistence type="predicted"/>
<feature type="region of interest" description="Disordered" evidence="1">
    <location>
        <begin position="1"/>
        <end position="33"/>
    </location>
</feature>
<dbReference type="AlphaFoldDB" id="A0AAW0GYE5"/>
<dbReference type="EMBL" id="JASBNA010000001">
    <property type="protein sequence ID" value="KAK7696589.1"/>
    <property type="molecule type" value="Genomic_DNA"/>
</dbReference>
<sequence>MSQQQPATDAGFVPLLAPQHPQPGPNSDTGAVHFLNNPIMDFTNINDPAGVKALLDRLRSSQAWQDTLQSQPSSSTSNAVSPSSDPPPASSSLETLDEISHGDASGRSEGPKYDVTIATSLSSGSTSDSATSAPPGTSVASLLSQLQAYIPPSTSSPHVSEINDNSSTITPYPHPGISASASYSSSGSKAPDFPSSSSFTFNVPPPNPAPSASLPKPDIRNYTFQQSLPVVAQLADDPKFIEAIATMKQEQAALETKLWNDRNAIIKSQEEKVKLAKTKAAMTGGAGLTQFQADSMSTAFKRELAKFDSERALPAWDGLLTKQQIALESLGVPTMFSTTTKTDRERQQRVIQVLSGFEN</sequence>
<evidence type="ECO:0000256" key="1">
    <source>
        <dbReference type="SAM" id="MobiDB-lite"/>
    </source>
</evidence>
<comment type="caution">
    <text evidence="2">The sequence shown here is derived from an EMBL/GenBank/DDBJ whole genome shotgun (WGS) entry which is preliminary data.</text>
</comment>
<accession>A0AAW0GYE5</accession>
<feature type="region of interest" description="Disordered" evidence="1">
    <location>
        <begin position="119"/>
        <end position="138"/>
    </location>
</feature>
<evidence type="ECO:0000313" key="3">
    <source>
        <dbReference type="Proteomes" id="UP001385951"/>
    </source>
</evidence>
<feature type="compositionally biased region" description="Polar residues" evidence="1">
    <location>
        <begin position="151"/>
        <end position="170"/>
    </location>
</feature>
<feature type="region of interest" description="Disordered" evidence="1">
    <location>
        <begin position="194"/>
        <end position="218"/>
    </location>
</feature>
<gene>
    <name evidence="2" type="ORF">QCA50_001247</name>
</gene>
<dbReference type="Proteomes" id="UP001385951">
    <property type="component" value="Unassembled WGS sequence"/>
</dbReference>
<organism evidence="2 3">
    <name type="scientific">Cerrena zonata</name>
    <dbReference type="NCBI Taxonomy" id="2478898"/>
    <lineage>
        <taxon>Eukaryota</taxon>
        <taxon>Fungi</taxon>
        <taxon>Dikarya</taxon>
        <taxon>Basidiomycota</taxon>
        <taxon>Agaricomycotina</taxon>
        <taxon>Agaricomycetes</taxon>
        <taxon>Polyporales</taxon>
        <taxon>Cerrenaceae</taxon>
        <taxon>Cerrena</taxon>
    </lineage>
</organism>
<evidence type="ECO:0000313" key="2">
    <source>
        <dbReference type="EMBL" id="KAK7696589.1"/>
    </source>
</evidence>
<evidence type="ECO:0008006" key="4">
    <source>
        <dbReference type="Google" id="ProtNLM"/>
    </source>
</evidence>
<feature type="region of interest" description="Disordered" evidence="1">
    <location>
        <begin position="63"/>
        <end position="94"/>
    </location>
</feature>
<name>A0AAW0GYE5_9APHY</name>
<feature type="compositionally biased region" description="Low complexity" evidence="1">
    <location>
        <begin position="70"/>
        <end position="83"/>
    </location>
</feature>